<evidence type="ECO:0000313" key="11">
    <source>
        <dbReference type="EMBL" id="KAH0627282.1"/>
    </source>
</evidence>
<dbReference type="PROSITE" id="PS50279">
    <property type="entry name" value="BPTI_KUNITZ_2"/>
    <property type="match status" value="1"/>
</dbReference>
<dbReference type="EMBL" id="JAIPUX010000521">
    <property type="protein sequence ID" value="KAH0627282.1"/>
    <property type="molecule type" value="Genomic_DNA"/>
</dbReference>
<keyword evidence="3" id="KW-0272">Extracellular matrix</keyword>
<evidence type="ECO:0000256" key="6">
    <source>
        <dbReference type="ARBA" id="ARBA00022737"/>
    </source>
</evidence>
<evidence type="ECO:0000259" key="9">
    <source>
        <dbReference type="PROSITE" id="PS50234"/>
    </source>
</evidence>
<gene>
    <name evidence="11" type="ORF">JD844_002805</name>
</gene>
<dbReference type="InterPro" id="IPR036465">
    <property type="entry name" value="vWFA_dom_sf"/>
</dbReference>
<evidence type="ECO:0000256" key="7">
    <source>
        <dbReference type="ARBA" id="ARBA00023119"/>
    </source>
</evidence>
<dbReference type="PRINTS" id="PR00759">
    <property type="entry name" value="BASICPTASE"/>
</dbReference>
<dbReference type="InterPro" id="IPR020901">
    <property type="entry name" value="Prtase_inh_Kunz-CS"/>
</dbReference>
<evidence type="ECO:0000256" key="4">
    <source>
        <dbReference type="ARBA" id="ARBA00022553"/>
    </source>
</evidence>
<dbReference type="InterPro" id="IPR002035">
    <property type="entry name" value="VWF_A"/>
</dbReference>
<comment type="subcellular location">
    <subcellularLocation>
        <location evidence="1">Secreted</location>
        <location evidence="1">Extracellular space</location>
        <location evidence="1">Extracellular matrix</location>
    </subcellularLocation>
</comment>
<dbReference type="PANTHER" id="PTHR24020:SF77">
    <property type="entry name" value="VON WILLEBRAND FACTOR A DOMAIN-CONTAINING PROTEIN 1"/>
    <property type="match status" value="1"/>
</dbReference>
<comment type="caution">
    <text evidence="11">The sequence shown here is derived from an EMBL/GenBank/DDBJ whole genome shotgun (WGS) entry which is preliminary data.</text>
</comment>
<dbReference type="SMART" id="SM00327">
    <property type="entry name" value="VWA"/>
    <property type="match status" value="2"/>
</dbReference>
<dbReference type="CDD" id="cd22630">
    <property type="entry name" value="Kunitz_collagen_alpha6_VI"/>
    <property type="match status" value="1"/>
</dbReference>
<evidence type="ECO:0000256" key="1">
    <source>
        <dbReference type="ARBA" id="ARBA00004498"/>
    </source>
</evidence>
<evidence type="ECO:0000256" key="3">
    <source>
        <dbReference type="ARBA" id="ARBA00022530"/>
    </source>
</evidence>
<dbReference type="InterPro" id="IPR050525">
    <property type="entry name" value="ECM_Assembly_Org"/>
</dbReference>
<dbReference type="SUPFAM" id="SSF53300">
    <property type="entry name" value="vWA-like"/>
    <property type="match status" value="2"/>
</dbReference>
<dbReference type="Proteomes" id="UP000826234">
    <property type="component" value="Unassembled WGS sequence"/>
</dbReference>
<feature type="domain" description="VWFA" evidence="9">
    <location>
        <begin position="44"/>
        <end position="189"/>
    </location>
</feature>
<dbReference type="Gene3D" id="3.40.50.410">
    <property type="entry name" value="von Willebrand factor, type A domain"/>
    <property type="match status" value="2"/>
</dbReference>
<feature type="domain" description="VWFA" evidence="9">
    <location>
        <begin position="250"/>
        <end position="451"/>
    </location>
</feature>
<dbReference type="PROSITE" id="PS00280">
    <property type="entry name" value="BPTI_KUNITZ_1"/>
    <property type="match status" value="1"/>
</dbReference>
<feature type="domain" description="BPTI/Kunitz inhibitor" evidence="10">
    <location>
        <begin position="560"/>
        <end position="610"/>
    </location>
</feature>
<evidence type="ECO:0000256" key="5">
    <source>
        <dbReference type="ARBA" id="ARBA00022729"/>
    </source>
</evidence>
<evidence type="ECO:0000256" key="8">
    <source>
        <dbReference type="ARBA" id="ARBA00023157"/>
    </source>
</evidence>
<keyword evidence="12" id="KW-1185">Reference proteome</keyword>
<proteinExistence type="predicted"/>
<keyword evidence="6" id="KW-0677">Repeat</keyword>
<reference evidence="11 12" key="1">
    <citation type="journal article" date="2022" name="Gigascience">
        <title>A chromosome-level genome assembly and annotation of the desert horned lizard, Phrynosoma platyrhinos, provides insight into chromosomal rearrangements among reptiles.</title>
        <authorList>
            <person name="Koochekian N."/>
            <person name="Ascanio A."/>
            <person name="Farleigh K."/>
            <person name="Card D.C."/>
            <person name="Schield D.R."/>
            <person name="Castoe T.A."/>
            <person name="Jezkova T."/>
        </authorList>
    </citation>
    <scope>NUCLEOTIDE SEQUENCE [LARGE SCALE GENOMIC DNA]</scope>
    <source>
        <strain evidence="11">NK-2021</strain>
    </source>
</reference>
<evidence type="ECO:0000259" key="10">
    <source>
        <dbReference type="PROSITE" id="PS50279"/>
    </source>
</evidence>
<dbReference type="CDD" id="cd01450">
    <property type="entry name" value="vWFA_subfamily_ECM"/>
    <property type="match status" value="2"/>
</dbReference>
<dbReference type="Pfam" id="PF00014">
    <property type="entry name" value="Kunitz_BPTI"/>
    <property type="match status" value="1"/>
</dbReference>
<protein>
    <submittedName>
        <fullName evidence="11">Uncharacterized protein</fullName>
    </submittedName>
</protein>
<keyword evidence="5" id="KW-0732">Signal</keyword>
<keyword evidence="7" id="KW-0176">Collagen</keyword>
<evidence type="ECO:0000313" key="12">
    <source>
        <dbReference type="Proteomes" id="UP000826234"/>
    </source>
</evidence>
<dbReference type="InterPro" id="IPR002223">
    <property type="entry name" value="Kunitz_BPTI"/>
</dbReference>
<dbReference type="PANTHER" id="PTHR24020">
    <property type="entry name" value="COLLAGEN ALPHA"/>
    <property type="match status" value="1"/>
</dbReference>
<dbReference type="PROSITE" id="PS50234">
    <property type="entry name" value="VWFA"/>
    <property type="match status" value="2"/>
</dbReference>
<accession>A0ABQ7TC47</accession>
<dbReference type="SMART" id="SM00131">
    <property type="entry name" value="KU"/>
    <property type="match status" value="1"/>
</dbReference>
<organism evidence="11 12">
    <name type="scientific">Phrynosoma platyrhinos</name>
    <name type="common">Desert horned lizard</name>
    <dbReference type="NCBI Taxonomy" id="52577"/>
    <lineage>
        <taxon>Eukaryota</taxon>
        <taxon>Metazoa</taxon>
        <taxon>Chordata</taxon>
        <taxon>Craniata</taxon>
        <taxon>Vertebrata</taxon>
        <taxon>Euteleostomi</taxon>
        <taxon>Lepidosauria</taxon>
        <taxon>Squamata</taxon>
        <taxon>Bifurcata</taxon>
        <taxon>Unidentata</taxon>
        <taxon>Episquamata</taxon>
        <taxon>Toxicofera</taxon>
        <taxon>Iguania</taxon>
        <taxon>Phrynosomatidae</taxon>
        <taxon>Phrynosomatinae</taxon>
        <taxon>Phrynosoma</taxon>
    </lineage>
</organism>
<name>A0ABQ7TC47_PHRPL</name>
<dbReference type="SUPFAM" id="SSF57362">
    <property type="entry name" value="BPTI-like"/>
    <property type="match status" value="1"/>
</dbReference>
<evidence type="ECO:0000256" key="2">
    <source>
        <dbReference type="ARBA" id="ARBA00022525"/>
    </source>
</evidence>
<keyword evidence="2" id="KW-0964">Secreted</keyword>
<dbReference type="Pfam" id="PF00092">
    <property type="entry name" value="VWA"/>
    <property type="match status" value="2"/>
</dbReference>
<dbReference type="InterPro" id="IPR036880">
    <property type="entry name" value="Kunitz_BPTI_sf"/>
</dbReference>
<dbReference type="Gene3D" id="4.10.410.10">
    <property type="entry name" value="Pancreatic trypsin inhibitor Kunitz domain"/>
    <property type="match status" value="1"/>
</dbReference>
<keyword evidence="8" id="KW-1015">Disulfide bond</keyword>
<sequence>MPGEMGNRGSRGPPGRMPCELVNLTRGNCPCCIGRSKCPVYPTEVVFAIDMSADVTPESFGRMKDIMTSLLKVMKISRSNCPTGARVAVLSYNTSPKYLIRFSDFQRDDLLMEAVQRIPLERSSGQRNIGGIMRFVARNVFKRHRQGTFMRKVAIFLTAGPSQDATSINTAVLEFSALDITPVVIALSEVPNVRRAFSVDDTHHFQLFIWESKEDENLNRVSRCTLCYDKCNPAPECEVTTPFPVLIDMDITYIMDGSWDVGSEEFETMKEFVSNMMDGFVITSLPIESDGGARVALVQQAPRNFTVDRFSSPVHVEFDLLTYSNKDLMKMHIQELTSQLKGPSAVGHALQWTVNNVFLEAPRPRKHRVIVTLLGSKTSSWDKEKLREMSLEAKCQGFTMFTLALGSGADDTEMTELSSVPVEQHLLQLGRVDKPELPYALKFSRAFLNLLKRGINPYPPPGLQEECESLDQGDTHQQLSGTTDRIFFPGLDYRDTFQPSELPRGNLQDKIMEANKHLVEHKEEYNHDKNDYFTNISVQGERRKEEREFSEQVQNNSDACIGQMDSGDCEDYILKWYFDKDQDMCSQFWYGGCGGNKNRFESREECEALCTKLS</sequence>
<keyword evidence="4" id="KW-0597">Phosphoprotein</keyword>